<organism evidence="3 4">
    <name type="scientific">Oceanospirillum multiglobuliferum</name>
    <dbReference type="NCBI Taxonomy" id="64969"/>
    <lineage>
        <taxon>Bacteria</taxon>
        <taxon>Pseudomonadati</taxon>
        <taxon>Pseudomonadota</taxon>
        <taxon>Gammaproteobacteria</taxon>
        <taxon>Oceanospirillales</taxon>
        <taxon>Oceanospirillaceae</taxon>
        <taxon>Oceanospirillum</taxon>
    </lineage>
</organism>
<comment type="caution">
    <text evidence="3">The sequence shown here is derived from an EMBL/GenBank/DDBJ whole genome shotgun (WGS) entry which is preliminary data.</text>
</comment>
<evidence type="ECO:0000313" key="3">
    <source>
        <dbReference type="EMBL" id="OPX54710.1"/>
    </source>
</evidence>
<dbReference type="STRING" id="64969.SAMN02745127_02549"/>
<evidence type="ECO:0000256" key="1">
    <source>
        <dbReference type="SAM" id="MobiDB-lite"/>
    </source>
</evidence>
<dbReference type="Pfam" id="PF10986">
    <property type="entry name" value="ZrgA"/>
    <property type="match status" value="1"/>
</dbReference>
<evidence type="ECO:0008006" key="5">
    <source>
        <dbReference type="Google" id="ProtNLM"/>
    </source>
</evidence>
<proteinExistence type="predicted"/>
<dbReference type="OrthoDB" id="7346546at2"/>
<accession>A0A1T4RRV6</accession>
<dbReference type="EMBL" id="MTSM01000020">
    <property type="protein sequence ID" value="OPX54710.1"/>
    <property type="molecule type" value="Genomic_DNA"/>
</dbReference>
<evidence type="ECO:0000256" key="2">
    <source>
        <dbReference type="SAM" id="SignalP"/>
    </source>
</evidence>
<gene>
    <name evidence="3" type="ORF">BTE48_13095</name>
</gene>
<protein>
    <recommendedName>
        <fullName evidence="5">Zinc-binding protein</fullName>
    </recommendedName>
</protein>
<dbReference type="AlphaFoldDB" id="A0A1T4RRV6"/>
<keyword evidence="4" id="KW-1185">Reference proteome</keyword>
<name>A0A1T4RRV6_9GAMM</name>
<sequence length="197" mass="21874">MTVFRFSPVLIGAVALSSSLYTQSSLASEYAAHEHGVIHLKLAQEGHQVSVELSGAADGFLGFEHSPKTEAEHEQLDKLIGLLKQPEQLFAFAKNCQLDDKVLSIPFKDDDHDADHAHEKDHAHEDDHAHEKDHAHAESSHNDIAANYTFDCKSGQASPFSVKMFNLLPHLEHLRIEAVSDRSVFVGEREANGTFTW</sequence>
<dbReference type="InterPro" id="IPR021253">
    <property type="entry name" value="ZrgA-like"/>
</dbReference>
<dbReference type="RefSeq" id="WP_078746091.1">
    <property type="nucleotide sequence ID" value="NZ_FUXG01000019.1"/>
</dbReference>
<feature type="chain" id="PRO_5012436727" description="Zinc-binding protein" evidence="2">
    <location>
        <begin position="28"/>
        <end position="197"/>
    </location>
</feature>
<feature type="region of interest" description="Disordered" evidence="1">
    <location>
        <begin position="110"/>
        <end position="139"/>
    </location>
</feature>
<reference evidence="3 4" key="1">
    <citation type="submission" date="2017-01" db="EMBL/GenBank/DDBJ databases">
        <title>Genome Sequencing of a Marine Spirillum, Oceanospirillum multiglobuliferum ATCC 33336, from Japan.</title>
        <authorList>
            <person name="Carney J.G."/>
            <person name="Trachtenberg A.M."/>
            <person name="Rheaume B.A."/>
            <person name="Linnane J.D."/>
            <person name="Pitts N.L."/>
            <person name="Mykles D.L."/>
            <person name="Maclea K.S."/>
        </authorList>
    </citation>
    <scope>NUCLEOTIDE SEQUENCE [LARGE SCALE GENOMIC DNA]</scope>
    <source>
        <strain evidence="3 4">ATCC 33336</strain>
    </source>
</reference>
<feature type="signal peptide" evidence="2">
    <location>
        <begin position="1"/>
        <end position="27"/>
    </location>
</feature>
<keyword evidence="2" id="KW-0732">Signal</keyword>
<dbReference type="Proteomes" id="UP000191418">
    <property type="component" value="Unassembled WGS sequence"/>
</dbReference>
<evidence type="ECO:0000313" key="4">
    <source>
        <dbReference type="Proteomes" id="UP000191418"/>
    </source>
</evidence>